<keyword evidence="3" id="KW-1133">Transmembrane helix</keyword>
<dbReference type="InterPro" id="IPR011962">
    <property type="entry name" value="dCTP_deaminase"/>
</dbReference>
<dbReference type="Gene3D" id="2.70.40.10">
    <property type="match status" value="1"/>
</dbReference>
<evidence type="ECO:0000256" key="2">
    <source>
        <dbReference type="ARBA" id="ARBA00023080"/>
    </source>
</evidence>
<gene>
    <name evidence="4" type="ORF">RM533_10960</name>
</gene>
<dbReference type="InterPro" id="IPR033704">
    <property type="entry name" value="dUTPase_trimeric"/>
</dbReference>
<name>A0ABU2ZKF5_9SPHN</name>
<evidence type="ECO:0000256" key="3">
    <source>
        <dbReference type="SAM" id="Phobius"/>
    </source>
</evidence>
<dbReference type="Proteomes" id="UP001259803">
    <property type="component" value="Unassembled WGS sequence"/>
</dbReference>
<keyword evidence="5" id="KW-1185">Reference proteome</keyword>
<dbReference type="RefSeq" id="WP_311341274.1">
    <property type="nucleotide sequence ID" value="NZ_JAVRHS010000010.1"/>
</dbReference>
<dbReference type="PANTHER" id="PTHR42680">
    <property type="entry name" value="DCTP DEAMINASE"/>
    <property type="match status" value="1"/>
</dbReference>
<sequence>MGGIMTTLSDKELEEEFKQGNLIRNPNTDMLDGSSYELRLGDVYYDLTEGSKRFKLQAGQKVLIKPGHRVVLITEEELDTPADIAVRVVSKGSLFAVGLSPVATYADPGFKGRLGIVTQNISDKYIELPQGEPIAKAEFSELTSEATRLYEGQHGFQMEIWPIKTHLQKTHGEVASDPRVKPEKEEALDLLPAATAAVIRQMEATQFWTNIGLFVAIVLNALLIFLVNEKVIEGLIGIIASLIGTAVIAIGTQLIKHVRGA</sequence>
<reference evidence="4 5" key="1">
    <citation type="submission" date="2023-09" db="EMBL/GenBank/DDBJ databases">
        <authorList>
            <person name="Rey-Velasco X."/>
        </authorList>
    </citation>
    <scope>NUCLEOTIDE SEQUENCE [LARGE SCALE GENOMIC DNA]</scope>
    <source>
        <strain evidence="4 5">F390</strain>
    </source>
</reference>
<evidence type="ECO:0000313" key="4">
    <source>
        <dbReference type="EMBL" id="MDT0576696.1"/>
    </source>
</evidence>
<dbReference type="SUPFAM" id="SSF51283">
    <property type="entry name" value="dUTPase-like"/>
    <property type="match status" value="1"/>
</dbReference>
<keyword evidence="3" id="KW-0812">Transmembrane</keyword>
<keyword evidence="3" id="KW-0472">Membrane</keyword>
<dbReference type="CDD" id="cd07557">
    <property type="entry name" value="trimeric_dUTPase"/>
    <property type="match status" value="1"/>
</dbReference>
<accession>A0ABU2ZKF5</accession>
<organism evidence="4 5">
    <name type="scientific">Croceicoccus esteveae</name>
    <dbReference type="NCBI Taxonomy" id="3075597"/>
    <lineage>
        <taxon>Bacteria</taxon>
        <taxon>Pseudomonadati</taxon>
        <taxon>Pseudomonadota</taxon>
        <taxon>Alphaproteobacteria</taxon>
        <taxon>Sphingomonadales</taxon>
        <taxon>Erythrobacteraceae</taxon>
        <taxon>Croceicoccus</taxon>
    </lineage>
</organism>
<dbReference type="Pfam" id="PF22769">
    <property type="entry name" value="DCD"/>
    <property type="match status" value="1"/>
</dbReference>
<feature type="transmembrane region" description="Helical" evidence="3">
    <location>
        <begin position="207"/>
        <end position="228"/>
    </location>
</feature>
<dbReference type="EMBL" id="JAVRHS010000010">
    <property type="protein sequence ID" value="MDT0576696.1"/>
    <property type="molecule type" value="Genomic_DNA"/>
</dbReference>
<keyword evidence="2" id="KW-0546">Nucleotide metabolism</keyword>
<evidence type="ECO:0000313" key="5">
    <source>
        <dbReference type="Proteomes" id="UP001259803"/>
    </source>
</evidence>
<feature type="transmembrane region" description="Helical" evidence="3">
    <location>
        <begin position="234"/>
        <end position="255"/>
    </location>
</feature>
<dbReference type="InterPro" id="IPR036157">
    <property type="entry name" value="dUTPase-like_sf"/>
</dbReference>
<protein>
    <recommendedName>
        <fullName evidence="6">dUTPase-like domain-containing protein</fullName>
    </recommendedName>
</protein>
<comment type="caution">
    <text evidence="4">The sequence shown here is derived from an EMBL/GenBank/DDBJ whole genome shotgun (WGS) entry which is preliminary data.</text>
</comment>
<proteinExistence type="predicted"/>
<evidence type="ECO:0008006" key="6">
    <source>
        <dbReference type="Google" id="ProtNLM"/>
    </source>
</evidence>
<evidence type="ECO:0000256" key="1">
    <source>
        <dbReference type="ARBA" id="ARBA00022801"/>
    </source>
</evidence>
<dbReference type="PANTHER" id="PTHR42680:SF3">
    <property type="entry name" value="DCTP DEAMINASE"/>
    <property type="match status" value="1"/>
</dbReference>
<keyword evidence="1" id="KW-0378">Hydrolase</keyword>